<feature type="transmembrane region" description="Helical" evidence="7">
    <location>
        <begin position="62"/>
        <end position="85"/>
    </location>
</feature>
<dbReference type="GO" id="GO:0016020">
    <property type="term" value="C:membrane"/>
    <property type="evidence" value="ECO:0007669"/>
    <property type="project" value="UniProtKB-SubCell"/>
</dbReference>
<proteinExistence type="inferred from homology"/>
<organism evidence="9 10">
    <name type="scientific">Leeuwenhoekiella nanhaiensis</name>
    <dbReference type="NCBI Taxonomy" id="1655491"/>
    <lineage>
        <taxon>Bacteria</taxon>
        <taxon>Pseudomonadati</taxon>
        <taxon>Bacteroidota</taxon>
        <taxon>Flavobacteriia</taxon>
        <taxon>Flavobacteriales</taxon>
        <taxon>Flavobacteriaceae</taxon>
        <taxon>Leeuwenhoekiella</taxon>
    </lineage>
</organism>
<keyword evidence="5 7" id="KW-1133">Transmembrane helix</keyword>
<keyword evidence="10" id="KW-1185">Reference proteome</keyword>
<feature type="transmembrane region" description="Helical" evidence="7">
    <location>
        <begin position="209"/>
        <end position="227"/>
    </location>
</feature>
<protein>
    <submittedName>
        <fullName evidence="9">Thiol:disulfide interchange protein</fullName>
    </submittedName>
</protein>
<evidence type="ECO:0000313" key="10">
    <source>
        <dbReference type="Proteomes" id="UP000229433"/>
    </source>
</evidence>
<dbReference type="Proteomes" id="UP000229433">
    <property type="component" value="Unassembled WGS sequence"/>
</dbReference>
<sequence>MNLEQFLNEFTAAFQDGSILSLGIAFVAGLISSGICPCTLPVGLGFAGYIGSTSVRESKTGFAVTFSFFIGIVFCLTLLGAIAGYSGIFLTEIFGKYWTLSMAIISLIAAGIAFYGPYLRVKHLESLRIPGIGGSFIYGFIFSLGTAAAPLLLLLSFAVAKANLIYGLLLALCFGIGRGLPFLVVGLFSSSVSKLAKLSWLRKSIQIMSALALLYLSFYFFRIFSFYL</sequence>
<evidence type="ECO:0000256" key="4">
    <source>
        <dbReference type="ARBA" id="ARBA00022748"/>
    </source>
</evidence>
<dbReference type="PANTHER" id="PTHR31272:SF9">
    <property type="entry name" value="BLL1027 PROTEIN"/>
    <property type="match status" value="1"/>
</dbReference>
<dbReference type="OrthoDB" id="837066at2"/>
<evidence type="ECO:0000259" key="8">
    <source>
        <dbReference type="Pfam" id="PF02683"/>
    </source>
</evidence>
<keyword evidence="6 7" id="KW-0472">Membrane</keyword>
<feature type="domain" description="Cytochrome C biogenesis protein transmembrane" evidence="8">
    <location>
        <begin position="20"/>
        <end position="214"/>
    </location>
</feature>
<feature type="transmembrane region" description="Helical" evidence="7">
    <location>
        <begin position="20"/>
        <end position="50"/>
    </location>
</feature>
<keyword evidence="3 7" id="KW-0812">Transmembrane</keyword>
<dbReference type="GO" id="GO:0017004">
    <property type="term" value="P:cytochrome complex assembly"/>
    <property type="evidence" value="ECO:0007669"/>
    <property type="project" value="UniProtKB-KW"/>
</dbReference>
<evidence type="ECO:0000256" key="2">
    <source>
        <dbReference type="ARBA" id="ARBA00006143"/>
    </source>
</evidence>
<accession>A0A2G1VLV9</accession>
<evidence type="ECO:0000256" key="6">
    <source>
        <dbReference type="ARBA" id="ARBA00023136"/>
    </source>
</evidence>
<dbReference type="Pfam" id="PF02683">
    <property type="entry name" value="DsbD_TM"/>
    <property type="match status" value="1"/>
</dbReference>
<keyword evidence="4" id="KW-0201">Cytochrome c-type biogenesis</keyword>
<dbReference type="AlphaFoldDB" id="A0A2G1VLV9"/>
<dbReference type="PANTHER" id="PTHR31272">
    <property type="entry name" value="CYTOCHROME C-TYPE BIOGENESIS PROTEIN HI_1454-RELATED"/>
    <property type="match status" value="1"/>
</dbReference>
<evidence type="ECO:0000256" key="7">
    <source>
        <dbReference type="SAM" id="Phobius"/>
    </source>
</evidence>
<feature type="transmembrane region" description="Helical" evidence="7">
    <location>
        <begin position="164"/>
        <end position="188"/>
    </location>
</feature>
<dbReference type="EMBL" id="NQXA01000032">
    <property type="protein sequence ID" value="PHQ27743.1"/>
    <property type="molecule type" value="Genomic_DNA"/>
</dbReference>
<comment type="similarity">
    <text evidence="2">Belongs to the DsbD family.</text>
</comment>
<name>A0A2G1VLV9_9FLAO</name>
<evidence type="ECO:0000256" key="3">
    <source>
        <dbReference type="ARBA" id="ARBA00022692"/>
    </source>
</evidence>
<dbReference type="InterPro" id="IPR051790">
    <property type="entry name" value="Cytochrome_c-biogenesis_DsbD"/>
</dbReference>
<feature type="transmembrane region" description="Helical" evidence="7">
    <location>
        <begin position="97"/>
        <end position="115"/>
    </location>
</feature>
<gene>
    <name evidence="9" type="ORF">CJ305_18385</name>
</gene>
<feature type="transmembrane region" description="Helical" evidence="7">
    <location>
        <begin position="136"/>
        <end position="158"/>
    </location>
</feature>
<dbReference type="RefSeq" id="WP_099647738.1">
    <property type="nucleotide sequence ID" value="NZ_KZ319311.1"/>
</dbReference>
<evidence type="ECO:0000256" key="5">
    <source>
        <dbReference type="ARBA" id="ARBA00022989"/>
    </source>
</evidence>
<reference evidence="9 10" key="1">
    <citation type="submission" date="2017-08" db="EMBL/GenBank/DDBJ databases">
        <title>The whole genome shortgun sequences of strain Leeuwenhoekiella nanhaiensis G18 from the South China Sea.</title>
        <authorList>
            <person name="Liu Q."/>
        </authorList>
    </citation>
    <scope>NUCLEOTIDE SEQUENCE [LARGE SCALE GENOMIC DNA]</scope>
    <source>
        <strain evidence="9 10">G18</strain>
    </source>
</reference>
<comment type="caution">
    <text evidence="9">The sequence shown here is derived from an EMBL/GenBank/DDBJ whole genome shotgun (WGS) entry which is preliminary data.</text>
</comment>
<evidence type="ECO:0000256" key="1">
    <source>
        <dbReference type="ARBA" id="ARBA00004141"/>
    </source>
</evidence>
<dbReference type="InterPro" id="IPR003834">
    <property type="entry name" value="Cyt_c_assmbl_TM_dom"/>
</dbReference>
<evidence type="ECO:0000313" key="9">
    <source>
        <dbReference type="EMBL" id="PHQ27743.1"/>
    </source>
</evidence>
<comment type="subcellular location">
    <subcellularLocation>
        <location evidence="1">Membrane</location>
        <topology evidence="1">Multi-pass membrane protein</topology>
    </subcellularLocation>
</comment>